<name>A0A0B2X835_METAS</name>
<accession>A0A0B2X835</accession>
<dbReference type="AlphaFoldDB" id="A0A0B2X835"/>
<feature type="compositionally biased region" description="Acidic residues" evidence="1">
    <location>
        <begin position="18"/>
        <end position="31"/>
    </location>
</feature>
<protein>
    <submittedName>
        <fullName evidence="2">Uncharacterized protein</fullName>
    </submittedName>
</protein>
<dbReference type="Proteomes" id="UP000030816">
    <property type="component" value="Unassembled WGS sequence"/>
</dbReference>
<evidence type="ECO:0000256" key="1">
    <source>
        <dbReference type="SAM" id="MobiDB-lite"/>
    </source>
</evidence>
<gene>
    <name evidence="2" type="ORF">MAM_00462</name>
</gene>
<reference evidence="2 3" key="1">
    <citation type="journal article" date="2014" name="Proc. Natl. Acad. Sci. U.S.A.">
        <title>Trajectory and genomic determinants of fungal-pathogen speciation and host adaptation.</title>
        <authorList>
            <person name="Hu X."/>
            <person name="Xiao G."/>
            <person name="Zheng P."/>
            <person name="Shang Y."/>
            <person name="Su Y."/>
            <person name="Zhang X."/>
            <person name="Liu X."/>
            <person name="Zhan S."/>
            <person name="St Leger R.J."/>
            <person name="Wang C."/>
        </authorList>
    </citation>
    <scope>NUCLEOTIDE SEQUENCE [LARGE SCALE GENOMIC DNA]</scope>
    <source>
        <strain evidence="2 3">ARSEF 1941</strain>
    </source>
</reference>
<dbReference type="RefSeq" id="XP_040682526.1">
    <property type="nucleotide sequence ID" value="XM_040819261.1"/>
</dbReference>
<organism evidence="2 3">
    <name type="scientific">Metarhizium album (strain ARSEF 1941)</name>
    <dbReference type="NCBI Taxonomy" id="1081103"/>
    <lineage>
        <taxon>Eukaryota</taxon>
        <taxon>Fungi</taxon>
        <taxon>Dikarya</taxon>
        <taxon>Ascomycota</taxon>
        <taxon>Pezizomycotina</taxon>
        <taxon>Sordariomycetes</taxon>
        <taxon>Hypocreomycetidae</taxon>
        <taxon>Hypocreales</taxon>
        <taxon>Clavicipitaceae</taxon>
        <taxon>Metarhizium</taxon>
    </lineage>
</organism>
<sequence>MACVSIGSFETEKGSGENESDDREILTDGDGDVDGVRERSGVYAFSTANLGNGLEKDVVTFRDPASNVFCEAIQPSGFVPCAFWPRKMETPGRLVHGYDFDDVRRQRLDGVPFALDSAE</sequence>
<dbReference type="EMBL" id="AZHE01000001">
    <property type="protein sequence ID" value="KHO01461.1"/>
    <property type="molecule type" value="Genomic_DNA"/>
</dbReference>
<proteinExistence type="predicted"/>
<evidence type="ECO:0000313" key="2">
    <source>
        <dbReference type="EMBL" id="KHO01461.1"/>
    </source>
</evidence>
<dbReference type="GeneID" id="63734917"/>
<feature type="region of interest" description="Disordered" evidence="1">
    <location>
        <begin position="1"/>
        <end position="31"/>
    </location>
</feature>
<evidence type="ECO:0000313" key="3">
    <source>
        <dbReference type="Proteomes" id="UP000030816"/>
    </source>
</evidence>
<dbReference type="HOGENOM" id="CLU_2062021_0_0_1"/>
<comment type="caution">
    <text evidence="2">The sequence shown here is derived from an EMBL/GenBank/DDBJ whole genome shotgun (WGS) entry which is preliminary data.</text>
</comment>
<keyword evidence="3" id="KW-1185">Reference proteome</keyword>